<dbReference type="PANTHER" id="PTHR42708">
    <property type="entry name" value="ATP/GTP-BINDING PROTEIN-RELATED"/>
    <property type="match status" value="1"/>
</dbReference>
<dbReference type="GO" id="GO:0016787">
    <property type="term" value="F:hydrolase activity"/>
    <property type="evidence" value="ECO:0007669"/>
    <property type="project" value="UniProtKB-KW"/>
</dbReference>
<dbReference type="RefSeq" id="WP_067057231.1">
    <property type="nucleotide sequence ID" value="NZ_CP171125.1"/>
</dbReference>
<dbReference type="InterPro" id="IPR004130">
    <property type="entry name" value="Gpn"/>
</dbReference>
<name>A0A1B8QE32_9GAMM</name>
<comment type="similarity">
    <text evidence="1">Belongs to the GPN-loop GTPase family.</text>
</comment>
<dbReference type="GO" id="GO:0005525">
    <property type="term" value="F:GTP binding"/>
    <property type="evidence" value="ECO:0007669"/>
    <property type="project" value="UniProtKB-KW"/>
</dbReference>
<organism evidence="5 7">
    <name type="scientific">Faucicola atlantae</name>
    <dbReference type="NCBI Taxonomy" id="34059"/>
    <lineage>
        <taxon>Bacteria</taxon>
        <taxon>Pseudomonadati</taxon>
        <taxon>Pseudomonadota</taxon>
        <taxon>Gammaproteobacteria</taxon>
        <taxon>Moraxellales</taxon>
        <taxon>Moraxellaceae</taxon>
        <taxon>Faucicola</taxon>
    </lineage>
</organism>
<evidence type="ECO:0000313" key="5">
    <source>
        <dbReference type="EMBL" id="OBX79937.1"/>
    </source>
</evidence>
<dbReference type="Pfam" id="PF03029">
    <property type="entry name" value="ATP_bind_1"/>
    <property type="match status" value="1"/>
</dbReference>
<dbReference type="EMBL" id="UGQA01000001">
    <property type="protein sequence ID" value="STY96069.1"/>
    <property type="molecule type" value="Genomic_DNA"/>
</dbReference>
<dbReference type="InterPro" id="IPR027417">
    <property type="entry name" value="P-loop_NTPase"/>
</dbReference>
<dbReference type="AlphaFoldDB" id="A0A1B8QE32"/>
<evidence type="ECO:0000313" key="6">
    <source>
        <dbReference type="EMBL" id="STY96069.1"/>
    </source>
</evidence>
<gene>
    <name evidence="5" type="ORF">A9308_04815</name>
    <name evidence="6" type="ORF">NCTC11091_01879</name>
</gene>
<accession>A0A1B8QE32</accession>
<dbReference type="EMBL" id="LZMZ01000009">
    <property type="protein sequence ID" value="OBX79937.1"/>
    <property type="molecule type" value="Genomic_DNA"/>
</dbReference>
<dbReference type="Proteomes" id="UP000255193">
    <property type="component" value="Unassembled WGS sequence"/>
</dbReference>
<evidence type="ECO:0000256" key="4">
    <source>
        <dbReference type="ARBA" id="ARBA00023134"/>
    </source>
</evidence>
<proteinExistence type="inferred from homology"/>
<dbReference type="Gene3D" id="3.40.50.300">
    <property type="entry name" value="P-loop containing nucleotide triphosphate hydrolases"/>
    <property type="match status" value="1"/>
</dbReference>
<evidence type="ECO:0000256" key="2">
    <source>
        <dbReference type="ARBA" id="ARBA00022741"/>
    </source>
</evidence>
<evidence type="ECO:0000313" key="8">
    <source>
        <dbReference type="Proteomes" id="UP000255193"/>
    </source>
</evidence>
<keyword evidence="3" id="KW-0378">Hydrolase</keyword>
<dbReference type="Proteomes" id="UP000092508">
    <property type="component" value="Unassembled WGS sequence"/>
</dbReference>
<evidence type="ECO:0000256" key="1">
    <source>
        <dbReference type="ARBA" id="ARBA00005290"/>
    </source>
</evidence>
<evidence type="ECO:0000256" key="3">
    <source>
        <dbReference type="ARBA" id="ARBA00022801"/>
    </source>
</evidence>
<dbReference type="PANTHER" id="PTHR42708:SF1">
    <property type="entry name" value="GLIDING MOTILITY PROTEIN MGLA"/>
    <property type="match status" value="1"/>
</dbReference>
<dbReference type="STRING" id="34059.A9308_04815"/>
<dbReference type="SUPFAM" id="SSF52540">
    <property type="entry name" value="P-loop containing nucleoside triphosphate hydrolases"/>
    <property type="match status" value="1"/>
</dbReference>
<keyword evidence="4" id="KW-0342">GTP-binding</keyword>
<protein>
    <submittedName>
        <fullName evidence="5 6">GTP-binding protein</fullName>
    </submittedName>
</protein>
<evidence type="ECO:0000313" key="7">
    <source>
        <dbReference type="Proteomes" id="UP000092508"/>
    </source>
</evidence>
<sequence>MQRLKIVFSGPMGAGKTQAIASLSDIPVVSTEAKNTDLQTNAKALTTVGMDYGELTLEGGASIGLYGTPGQERFNFIWPILSQGALGIILLIDHSAADPVADLANYLDTFSKIYHGRIVVGVSQVDKAPERDFAIYRDWLAEHQKNLPIFPVDMRKREDVLLLVDTIIASLELSEMA</sequence>
<keyword evidence="2" id="KW-0547">Nucleotide-binding</keyword>
<reference evidence="6 8" key="2">
    <citation type="submission" date="2018-06" db="EMBL/GenBank/DDBJ databases">
        <authorList>
            <consortium name="Pathogen Informatics"/>
            <person name="Doyle S."/>
        </authorList>
    </citation>
    <scope>NUCLEOTIDE SEQUENCE [LARGE SCALE GENOMIC DNA]</scope>
    <source>
        <strain evidence="6 8">NCTC11091</strain>
    </source>
</reference>
<dbReference type="OrthoDB" id="4319884at2"/>
<reference evidence="5 7" key="1">
    <citation type="submission" date="2016-06" db="EMBL/GenBank/DDBJ databases">
        <title>Draft genome of Moraxella atlantae CCUG 66109.</title>
        <authorList>
            <person name="Salva-Serra F."/>
            <person name="Engstrom-Jakobsson H."/>
            <person name="Thorell K."/>
            <person name="Gonzales-Siles L."/>
            <person name="Karlsson R."/>
            <person name="Boulund F."/>
            <person name="Engstrand L."/>
            <person name="Kristiansson E."/>
            <person name="Moore E."/>
        </authorList>
    </citation>
    <scope>NUCLEOTIDE SEQUENCE [LARGE SCALE GENOMIC DNA]</scope>
    <source>
        <strain evidence="5 7">CCUG 66109</strain>
    </source>
</reference>
<dbReference type="InterPro" id="IPR052705">
    <property type="entry name" value="Gliding_Motility_GTPase"/>
</dbReference>